<dbReference type="OrthoDB" id="8563755at2"/>
<dbReference type="PANTHER" id="PTHR46387">
    <property type="entry name" value="POLYNUCLEOTIDYL TRANSFERASE, RIBONUCLEASE H-LIKE SUPERFAMILY PROTEIN"/>
    <property type="match status" value="1"/>
</dbReference>
<keyword evidence="1" id="KW-0732">Signal</keyword>
<evidence type="ECO:0000313" key="4">
    <source>
        <dbReference type="Proteomes" id="UP000472320"/>
    </source>
</evidence>
<name>A0A6L6QNG3_9BURK</name>
<feature type="domain" description="RNase H type-1" evidence="2">
    <location>
        <begin position="78"/>
        <end position="212"/>
    </location>
</feature>
<keyword evidence="3" id="KW-0808">Transferase</keyword>
<dbReference type="EMBL" id="WNKX01000025">
    <property type="protein sequence ID" value="MTW13661.1"/>
    <property type="molecule type" value="Genomic_DNA"/>
</dbReference>
<keyword evidence="3" id="KW-0695">RNA-directed DNA polymerase</keyword>
<dbReference type="AlphaFoldDB" id="A0A6L6QNG3"/>
<dbReference type="InterPro" id="IPR012337">
    <property type="entry name" value="RNaseH-like_sf"/>
</dbReference>
<dbReference type="Gene3D" id="3.30.420.10">
    <property type="entry name" value="Ribonuclease H-like superfamily/Ribonuclease H"/>
    <property type="match status" value="1"/>
</dbReference>
<dbReference type="GO" id="GO:0003964">
    <property type="term" value="F:RNA-directed DNA polymerase activity"/>
    <property type="evidence" value="ECO:0007669"/>
    <property type="project" value="UniProtKB-KW"/>
</dbReference>
<reference evidence="3 4" key="1">
    <citation type="submission" date="2019-11" db="EMBL/GenBank/DDBJ databases">
        <title>Type strains purchased from KCTC, JCM and DSMZ.</title>
        <authorList>
            <person name="Lu H."/>
        </authorList>
    </citation>
    <scope>NUCLEOTIDE SEQUENCE [LARGE SCALE GENOMIC DNA]</scope>
    <source>
        <strain evidence="3 4">JCM 31587</strain>
    </source>
</reference>
<feature type="chain" id="PRO_5026701449" evidence="1">
    <location>
        <begin position="19"/>
        <end position="212"/>
    </location>
</feature>
<keyword evidence="3" id="KW-0548">Nucleotidyltransferase</keyword>
<proteinExistence type="predicted"/>
<dbReference type="SUPFAM" id="SSF53098">
    <property type="entry name" value="Ribonuclease H-like"/>
    <property type="match status" value="1"/>
</dbReference>
<dbReference type="Pfam" id="PF13456">
    <property type="entry name" value="RVT_3"/>
    <property type="match status" value="1"/>
</dbReference>
<dbReference type="InterPro" id="IPR036397">
    <property type="entry name" value="RNaseH_sf"/>
</dbReference>
<comment type="caution">
    <text evidence="3">The sequence shown here is derived from an EMBL/GenBank/DDBJ whole genome shotgun (WGS) entry which is preliminary data.</text>
</comment>
<dbReference type="GO" id="GO:0004523">
    <property type="term" value="F:RNA-DNA hybrid ribonuclease activity"/>
    <property type="evidence" value="ECO:0007669"/>
    <property type="project" value="InterPro"/>
</dbReference>
<protein>
    <submittedName>
        <fullName evidence="3">Reverse transcriptase-like protein</fullName>
    </submittedName>
</protein>
<dbReference type="CDD" id="cd09279">
    <property type="entry name" value="RNase_HI_like"/>
    <property type="match status" value="1"/>
</dbReference>
<keyword evidence="4" id="KW-1185">Reference proteome</keyword>
<gene>
    <name evidence="3" type="ORF">GM658_23915</name>
</gene>
<dbReference type="PROSITE" id="PS50879">
    <property type="entry name" value="RNASE_H_1"/>
    <property type="match status" value="1"/>
</dbReference>
<organism evidence="3 4">
    <name type="scientific">Massilia eburnea</name>
    <dbReference type="NCBI Taxonomy" id="1776165"/>
    <lineage>
        <taxon>Bacteria</taxon>
        <taxon>Pseudomonadati</taxon>
        <taxon>Pseudomonadota</taxon>
        <taxon>Betaproteobacteria</taxon>
        <taxon>Burkholderiales</taxon>
        <taxon>Oxalobacteraceae</taxon>
        <taxon>Telluria group</taxon>
        <taxon>Massilia</taxon>
    </lineage>
</organism>
<evidence type="ECO:0000256" key="1">
    <source>
        <dbReference type="SAM" id="SignalP"/>
    </source>
</evidence>
<sequence length="212" mass="22726">MNCSIVYLRTGFAGAAKATCIASANATAPAARWINCMGILLLKWRETTQQVLQTYLHMSIKQERARAEKLARQAVPASPAAWRAWFDGSAHPNPGRIGIGALLAGPAGERVEISRRAGHGSSGDAEYLALIAALEKAVELGVTELLVYGDSQVVVQDVLLSPQSGARALGEHRARAGQLMTALAQVNVRWVPRHRNCDADRLSQQAIHESAA</sequence>
<feature type="signal peptide" evidence="1">
    <location>
        <begin position="1"/>
        <end position="18"/>
    </location>
</feature>
<dbReference type="GO" id="GO:0003676">
    <property type="term" value="F:nucleic acid binding"/>
    <property type="evidence" value="ECO:0007669"/>
    <property type="project" value="InterPro"/>
</dbReference>
<dbReference type="Proteomes" id="UP000472320">
    <property type="component" value="Unassembled WGS sequence"/>
</dbReference>
<dbReference type="InterPro" id="IPR002156">
    <property type="entry name" value="RNaseH_domain"/>
</dbReference>
<accession>A0A6L6QNG3</accession>
<evidence type="ECO:0000313" key="3">
    <source>
        <dbReference type="EMBL" id="MTW13661.1"/>
    </source>
</evidence>
<evidence type="ECO:0000259" key="2">
    <source>
        <dbReference type="PROSITE" id="PS50879"/>
    </source>
</evidence>